<gene>
    <name evidence="1" type="ORF">FHP91_14995</name>
</gene>
<comment type="caution">
    <text evidence="1">The sequence shown here is derived from an EMBL/GenBank/DDBJ whole genome shotgun (WGS) entry which is preliminary data.</text>
</comment>
<dbReference type="EMBL" id="VMNK01000015">
    <property type="protein sequence ID" value="TVO53108.1"/>
    <property type="molecule type" value="Genomic_DNA"/>
</dbReference>
<name>A0A557QJM3_9RHOO</name>
<keyword evidence="2" id="KW-1185">Reference proteome</keyword>
<dbReference type="AlphaFoldDB" id="A0A557QJM3"/>
<proteinExistence type="predicted"/>
<protein>
    <submittedName>
        <fullName evidence="1">DUF2726 domain-containing protein</fullName>
    </submittedName>
</protein>
<evidence type="ECO:0000313" key="1">
    <source>
        <dbReference type="EMBL" id="TVO53108.1"/>
    </source>
</evidence>
<dbReference type="RefSeq" id="WP_144310356.1">
    <property type="nucleotide sequence ID" value="NZ_VMNK01000015.1"/>
</dbReference>
<evidence type="ECO:0000313" key="2">
    <source>
        <dbReference type="Proteomes" id="UP000319502"/>
    </source>
</evidence>
<dbReference type="Proteomes" id="UP000319502">
    <property type="component" value="Unassembled WGS sequence"/>
</dbReference>
<organism evidence="1 2">
    <name type="scientific">Denitromonas halophila</name>
    <dbReference type="NCBI Taxonomy" id="1629404"/>
    <lineage>
        <taxon>Bacteria</taxon>
        <taxon>Pseudomonadati</taxon>
        <taxon>Pseudomonadota</taxon>
        <taxon>Betaproteobacteria</taxon>
        <taxon>Rhodocyclales</taxon>
        <taxon>Zoogloeaceae</taxon>
        <taxon>Denitromonas</taxon>
    </lineage>
</organism>
<sequence length="193" mass="21242">MAWIFFFVSVLAIVWLGVLLRRRRREHRESEQAREMAFLLAHGELPGGQVVRGDAATPRAMDGERSHDVVPPVAPLVEMVAVPESARPAYLDAVRATAYQRLKAALPAYEIFPRASLRRAAGLEAIEKDALLDFVVCTRALIPVAAVDLARGERSSPGDAFKRETLEAAGVRYARWPHDALPPSASIAHWVAD</sequence>
<reference evidence="1 2" key="1">
    <citation type="submission" date="2019-07" db="EMBL/GenBank/DDBJ databases">
        <title>The pathways for chlorine oxyanion respiration interact through the shared metabolite chlorate.</title>
        <authorList>
            <person name="Barnum T.P."/>
            <person name="Cheng Y."/>
            <person name="Hill K.A."/>
            <person name="Lucas L.N."/>
            <person name="Carlson H.K."/>
            <person name="Coates J.D."/>
        </authorList>
    </citation>
    <scope>NUCLEOTIDE SEQUENCE [LARGE SCALE GENOMIC DNA]</scope>
    <source>
        <strain evidence="1 2">SFB-3</strain>
    </source>
</reference>
<accession>A0A557QJM3</accession>